<reference evidence="6" key="2">
    <citation type="journal article" date="2019" name="Genome Biol. Evol.">
        <title>Day and night: Metabolic profiles and evolutionary relationships of six axenic non-marine cyanobacteria.</title>
        <authorList>
            <person name="Will S.E."/>
            <person name="Henke P."/>
            <person name="Boedeker C."/>
            <person name="Huang S."/>
            <person name="Brinkmann H."/>
            <person name="Rohde M."/>
            <person name="Jarek M."/>
            <person name="Friedl T."/>
            <person name="Seufert S."/>
            <person name="Schumacher M."/>
            <person name="Overmann J."/>
            <person name="Neumann-Schaal M."/>
            <person name="Petersen J."/>
        </authorList>
    </citation>
    <scope>NUCLEOTIDE SEQUENCE [LARGE SCALE GENOMIC DNA]</scope>
    <source>
        <strain evidence="6">PCC 7102</strain>
    </source>
</reference>
<evidence type="ECO:0000256" key="3">
    <source>
        <dbReference type="ARBA" id="ARBA00022801"/>
    </source>
</evidence>
<evidence type="ECO:0000313" key="6">
    <source>
        <dbReference type="EMBL" id="RUT05196.1"/>
    </source>
</evidence>
<dbReference type="GO" id="GO:1901909">
    <property type="term" value="P:diadenosine hexaphosphate catabolic process"/>
    <property type="evidence" value="ECO:0007669"/>
    <property type="project" value="TreeGrafter"/>
</dbReference>
<dbReference type="AlphaFoldDB" id="A0A3S1D809"/>
<keyword evidence="7" id="KW-1185">Reference proteome</keyword>
<dbReference type="GO" id="GO:0071543">
    <property type="term" value="P:diphosphoinositol polyphosphate metabolic process"/>
    <property type="evidence" value="ECO:0007669"/>
    <property type="project" value="TreeGrafter"/>
</dbReference>
<accession>A0A3S1D809</accession>
<feature type="domain" description="Nudix hydrolase" evidence="5">
    <location>
        <begin position="7"/>
        <end position="134"/>
    </location>
</feature>
<dbReference type="Proteomes" id="UP000271624">
    <property type="component" value="Unassembled WGS sequence"/>
</dbReference>
<keyword evidence="2" id="KW-0479">Metal-binding</keyword>
<keyword evidence="3 6" id="KW-0378">Hydrolase</keyword>
<dbReference type="GO" id="GO:1901911">
    <property type="term" value="P:adenosine 5'-(hexahydrogen pentaphosphate) catabolic process"/>
    <property type="evidence" value="ECO:0007669"/>
    <property type="project" value="TreeGrafter"/>
</dbReference>
<comment type="cofactor">
    <cofactor evidence="1">
        <name>Mg(2+)</name>
        <dbReference type="ChEBI" id="CHEBI:18420"/>
    </cofactor>
</comment>
<evidence type="ECO:0000256" key="4">
    <source>
        <dbReference type="ARBA" id="ARBA00022842"/>
    </source>
</evidence>
<dbReference type="PANTHER" id="PTHR12629:SF0">
    <property type="entry name" value="DIPHOSPHOINOSITOL-POLYPHOSPHATE DIPHOSPHATASE"/>
    <property type="match status" value="1"/>
</dbReference>
<comment type="caution">
    <text evidence="6">The sequence shown here is derived from an EMBL/GenBank/DDBJ whole genome shotgun (WGS) entry which is preliminary data.</text>
</comment>
<dbReference type="GO" id="GO:0034431">
    <property type="term" value="F:bis(5'-adenosyl)-hexaphosphatase activity"/>
    <property type="evidence" value="ECO:0007669"/>
    <property type="project" value="TreeGrafter"/>
</dbReference>
<dbReference type="SUPFAM" id="SSF55811">
    <property type="entry name" value="Nudix"/>
    <property type="match status" value="1"/>
</dbReference>
<dbReference type="InterPro" id="IPR015797">
    <property type="entry name" value="NUDIX_hydrolase-like_dom_sf"/>
</dbReference>
<evidence type="ECO:0000256" key="2">
    <source>
        <dbReference type="ARBA" id="ARBA00022723"/>
    </source>
</evidence>
<dbReference type="EMBL" id="RSCL01000009">
    <property type="protein sequence ID" value="RUT05196.1"/>
    <property type="molecule type" value="Genomic_DNA"/>
</dbReference>
<dbReference type="GO" id="GO:0000298">
    <property type="term" value="F:endopolyphosphatase activity"/>
    <property type="evidence" value="ECO:0007669"/>
    <property type="project" value="TreeGrafter"/>
</dbReference>
<dbReference type="Gene3D" id="3.90.79.10">
    <property type="entry name" value="Nucleoside Triphosphate Pyrophosphohydrolase"/>
    <property type="match status" value="1"/>
</dbReference>
<dbReference type="GO" id="GO:1901907">
    <property type="term" value="P:diadenosine pentaphosphate catabolic process"/>
    <property type="evidence" value="ECO:0007669"/>
    <property type="project" value="TreeGrafter"/>
</dbReference>
<dbReference type="PROSITE" id="PS51462">
    <property type="entry name" value="NUDIX"/>
    <property type="match status" value="1"/>
</dbReference>
<dbReference type="InterPro" id="IPR000086">
    <property type="entry name" value="NUDIX_hydrolase_dom"/>
</dbReference>
<dbReference type="OrthoDB" id="9797568at2"/>
<name>A0A3S1D809_9CYAN</name>
<reference evidence="6" key="1">
    <citation type="submission" date="2018-12" db="EMBL/GenBank/DDBJ databases">
        <authorList>
            <person name="Will S."/>
            <person name="Neumann-Schaal M."/>
            <person name="Henke P."/>
        </authorList>
    </citation>
    <scope>NUCLEOTIDE SEQUENCE</scope>
    <source>
        <strain evidence="6">PCC 7102</strain>
    </source>
</reference>
<evidence type="ECO:0000313" key="7">
    <source>
        <dbReference type="Proteomes" id="UP000271624"/>
    </source>
</evidence>
<gene>
    <name evidence="6" type="ORF">DSM106972_040170</name>
</gene>
<dbReference type="CDD" id="cd04666">
    <property type="entry name" value="NUDIX_DIPP2_like_Nudt4"/>
    <property type="match status" value="1"/>
</dbReference>
<keyword evidence="4" id="KW-0460">Magnesium</keyword>
<evidence type="ECO:0000256" key="1">
    <source>
        <dbReference type="ARBA" id="ARBA00001946"/>
    </source>
</evidence>
<dbReference type="GO" id="GO:0034432">
    <property type="term" value="F:bis(5'-adenosyl)-pentaphosphatase activity"/>
    <property type="evidence" value="ECO:0007669"/>
    <property type="project" value="TreeGrafter"/>
</dbReference>
<dbReference type="GO" id="GO:0005737">
    <property type="term" value="C:cytoplasm"/>
    <property type="evidence" value="ECO:0007669"/>
    <property type="project" value="TreeGrafter"/>
</dbReference>
<dbReference type="GO" id="GO:0008486">
    <property type="term" value="F:diphosphoinositol-polyphosphate diphosphatase activity"/>
    <property type="evidence" value="ECO:0007669"/>
    <property type="project" value="TreeGrafter"/>
</dbReference>
<evidence type="ECO:0000259" key="5">
    <source>
        <dbReference type="PROSITE" id="PS51462"/>
    </source>
</evidence>
<dbReference type="Pfam" id="PF00293">
    <property type="entry name" value="NUDIX"/>
    <property type="match status" value="1"/>
</dbReference>
<dbReference type="GO" id="GO:0046872">
    <property type="term" value="F:metal ion binding"/>
    <property type="evidence" value="ECO:0007669"/>
    <property type="project" value="UniProtKB-KW"/>
</dbReference>
<protein>
    <submittedName>
        <fullName evidence="6">NUDIX hydrolase</fullName>
    </submittedName>
</protein>
<proteinExistence type="predicted"/>
<dbReference type="PANTHER" id="PTHR12629">
    <property type="entry name" value="DIPHOSPHOINOSITOL POLYPHOSPHATE PHOSPHOHYDROLASE"/>
    <property type="match status" value="1"/>
</dbReference>
<sequence>MAQKTKKVLQQSGVIPYRVQNGATEVLLITTRNQQNWVVPKGGVVNGMSAPDSAAKEAWEEAGVIGQVNPNQIGTYEYQKNGKTYTVQMYLLPVEVESDKYPEVGQRVRRWVNVNEAVRQVKKSSLKRILKKFVSQAPSNGL</sequence>
<dbReference type="InterPro" id="IPR047198">
    <property type="entry name" value="DDP-like_NUDIX"/>
</dbReference>
<organism evidence="6 7">
    <name type="scientific">Dulcicalothrix desertica PCC 7102</name>
    <dbReference type="NCBI Taxonomy" id="232991"/>
    <lineage>
        <taxon>Bacteria</taxon>
        <taxon>Bacillati</taxon>
        <taxon>Cyanobacteriota</taxon>
        <taxon>Cyanophyceae</taxon>
        <taxon>Nostocales</taxon>
        <taxon>Calotrichaceae</taxon>
        <taxon>Dulcicalothrix</taxon>
    </lineage>
</organism>
<dbReference type="RefSeq" id="WP_127082437.1">
    <property type="nucleotide sequence ID" value="NZ_RSCL01000009.1"/>
</dbReference>